<evidence type="ECO:0000313" key="3">
    <source>
        <dbReference type="EnsemblMetazoa" id="HelroP183410"/>
    </source>
</evidence>
<organism evidence="3 4">
    <name type="scientific">Helobdella robusta</name>
    <name type="common">Californian leech</name>
    <dbReference type="NCBI Taxonomy" id="6412"/>
    <lineage>
        <taxon>Eukaryota</taxon>
        <taxon>Metazoa</taxon>
        <taxon>Spiralia</taxon>
        <taxon>Lophotrochozoa</taxon>
        <taxon>Annelida</taxon>
        <taxon>Clitellata</taxon>
        <taxon>Hirudinea</taxon>
        <taxon>Rhynchobdellida</taxon>
        <taxon>Glossiphoniidae</taxon>
        <taxon>Helobdella</taxon>
    </lineage>
</organism>
<keyword evidence="4" id="KW-1185">Reference proteome</keyword>
<feature type="transmembrane region" description="Helical" evidence="1">
    <location>
        <begin position="79"/>
        <end position="99"/>
    </location>
</feature>
<dbReference type="CTD" id="20209011"/>
<dbReference type="GeneID" id="20209011"/>
<dbReference type="RefSeq" id="XP_009010690.1">
    <property type="nucleotide sequence ID" value="XM_009012442.1"/>
</dbReference>
<dbReference type="EMBL" id="KB095840">
    <property type="protein sequence ID" value="ESO11235.1"/>
    <property type="molecule type" value="Genomic_DNA"/>
</dbReference>
<dbReference type="Proteomes" id="UP000015101">
    <property type="component" value="Unassembled WGS sequence"/>
</dbReference>
<dbReference type="AlphaFoldDB" id="T1FJL2"/>
<keyword evidence="1" id="KW-0812">Transmembrane</keyword>
<keyword evidence="1" id="KW-1133">Transmembrane helix</keyword>
<dbReference type="KEGG" id="hro:HELRODRAFT_183410"/>
<evidence type="ECO:0008006" key="5">
    <source>
        <dbReference type="Google" id="ProtNLM"/>
    </source>
</evidence>
<reference evidence="3" key="3">
    <citation type="submission" date="2015-06" db="UniProtKB">
        <authorList>
            <consortium name="EnsemblMetazoa"/>
        </authorList>
    </citation>
    <scope>IDENTIFICATION</scope>
</reference>
<gene>
    <name evidence="3" type="primary">20209011</name>
    <name evidence="2" type="ORF">HELRODRAFT_183410</name>
</gene>
<keyword evidence="1" id="KW-0472">Membrane</keyword>
<name>T1FJL2_HELRO</name>
<dbReference type="HOGENOM" id="CLU_098415_0_0_1"/>
<dbReference type="EMBL" id="AMQM01008749">
    <property type="status" value="NOT_ANNOTATED_CDS"/>
    <property type="molecule type" value="Genomic_DNA"/>
</dbReference>
<dbReference type="EnsemblMetazoa" id="HelroT183410">
    <property type="protein sequence ID" value="HelroP183410"/>
    <property type="gene ID" value="HelroG183410"/>
</dbReference>
<reference evidence="4" key="1">
    <citation type="submission" date="2012-12" db="EMBL/GenBank/DDBJ databases">
        <authorList>
            <person name="Hellsten U."/>
            <person name="Grimwood J."/>
            <person name="Chapman J.A."/>
            <person name="Shapiro H."/>
            <person name="Aerts A."/>
            <person name="Otillar R.P."/>
            <person name="Terry A.Y."/>
            <person name="Boore J.L."/>
            <person name="Simakov O."/>
            <person name="Marletaz F."/>
            <person name="Cho S.-J."/>
            <person name="Edsinger-Gonzales E."/>
            <person name="Havlak P."/>
            <person name="Kuo D.-H."/>
            <person name="Larsson T."/>
            <person name="Lv J."/>
            <person name="Arendt D."/>
            <person name="Savage R."/>
            <person name="Osoegawa K."/>
            <person name="de Jong P."/>
            <person name="Lindberg D.R."/>
            <person name="Seaver E.C."/>
            <person name="Weisblat D.A."/>
            <person name="Putnam N.H."/>
            <person name="Grigoriev I.V."/>
            <person name="Rokhsar D.S."/>
        </authorList>
    </citation>
    <scope>NUCLEOTIDE SEQUENCE</scope>
</reference>
<evidence type="ECO:0000256" key="1">
    <source>
        <dbReference type="SAM" id="Phobius"/>
    </source>
</evidence>
<protein>
    <recommendedName>
        <fullName evidence="5">Apple domain-containing protein</fullName>
    </recommendedName>
</protein>
<dbReference type="InParanoid" id="T1FJL2"/>
<reference evidence="2 4" key="2">
    <citation type="journal article" date="2013" name="Nature">
        <title>Insights into bilaterian evolution from three spiralian genomes.</title>
        <authorList>
            <person name="Simakov O."/>
            <person name="Marletaz F."/>
            <person name="Cho S.J."/>
            <person name="Edsinger-Gonzales E."/>
            <person name="Havlak P."/>
            <person name="Hellsten U."/>
            <person name="Kuo D.H."/>
            <person name="Larsson T."/>
            <person name="Lv J."/>
            <person name="Arendt D."/>
            <person name="Savage R."/>
            <person name="Osoegawa K."/>
            <person name="de Jong P."/>
            <person name="Grimwood J."/>
            <person name="Chapman J.A."/>
            <person name="Shapiro H."/>
            <person name="Aerts A."/>
            <person name="Otillar R.P."/>
            <person name="Terry A.Y."/>
            <person name="Boore J.L."/>
            <person name="Grigoriev I.V."/>
            <person name="Lindberg D.R."/>
            <person name="Seaver E.C."/>
            <person name="Weisblat D.A."/>
            <person name="Putnam N.H."/>
            <person name="Rokhsar D.S."/>
        </authorList>
    </citation>
    <scope>NUCLEOTIDE SEQUENCE</scope>
</reference>
<accession>T1FJL2</accession>
<sequence length="178" mass="20679">MAVYIIRRMRWDFVVGSLYRRDVKLPFTCFADASNKTFANISLPQCSLACDRYNGCLAFQYYESSISNKFNKNIFQNYVLLRLFTFFIKILLQIGGWIMELGAGKELIINFVIFDSNNNGCYDTDFYSRKIWLSGQKVDPLNISTPFVWKPFPNVSRSLGNKTFWYPDQPNAFGYPGI</sequence>
<evidence type="ECO:0000313" key="4">
    <source>
        <dbReference type="Proteomes" id="UP000015101"/>
    </source>
</evidence>
<proteinExistence type="predicted"/>
<evidence type="ECO:0000313" key="2">
    <source>
        <dbReference type="EMBL" id="ESO11235.1"/>
    </source>
</evidence>